<dbReference type="PROSITE" id="PS50262">
    <property type="entry name" value="G_PROTEIN_RECEP_F1_2"/>
    <property type="match status" value="1"/>
</dbReference>
<dbReference type="GO" id="GO:0016020">
    <property type="term" value="C:membrane"/>
    <property type="evidence" value="ECO:0007669"/>
    <property type="project" value="UniProtKB-SubCell"/>
</dbReference>
<dbReference type="SUPFAM" id="SSF81321">
    <property type="entry name" value="Family A G protein-coupled receptor-like"/>
    <property type="match status" value="1"/>
</dbReference>
<gene>
    <name evidence="7" type="ORF">ElyMa_005988100</name>
</gene>
<comment type="subcellular location">
    <subcellularLocation>
        <location evidence="1">Membrane</location>
    </subcellularLocation>
</comment>
<reference evidence="7 8" key="1">
    <citation type="journal article" date="2021" name="Elife">
        <title>Chloroplast acquisition without the gene transfer in kleptoplastic sea slugs, Plakobranchus ocellatus.</title>
        <authorList>
            <person name="Maeda T."/>
            <person name="Takahashi S."/>
            <person name="Yoshida T."/>
            <person name="Shimamura S."/>
            <person name="Takaki Y."/>
            <person name="Nagai Y."/>
            <person name="Toyoda A."/>
            <person name="Suzuki Y."/>
            <person name="Arimoto A."/>
            <person name="Ishii H."/>
            <person name="Satoh N."/>
            <person name="Nishiyama T."/>
            <person name="Hasebe M."/>
            <person name="Maruyama T."/>
            <person name="Minagawa J."/>
            <person name="Obokata J."/>
            <person name="Shigenobu S."/>
        </authorList>
    </citation>
    <scope>NUCLEOTIDE SEQUENCE [LARGE SCALE GENOMIC DNA]</scope>
</reference>
<feature type="transmembrane region" description="Helical" evidence="5">
    <location>
        <begin position="28"/>
        <end position="52"/>
    </location>
</feature>
<evidence type="ECO:0000256" key="1">
    <source>
        <dbReference type="ARBA" id="ARBA00004370"/>
    </source>
</evidence>
<comment type="caution">
    <text evidence="7">The sequence shown here is derived from an EMBL/GenBank/DDBJ whole genome shotgun (WGS) entry which is preliminary data.</text>
</comment>
<feature type="transmembrane region" description="Helical" evidence="5">
    <location>
        <begin position="226"/>
        <end position="250"/>
    </location>
</feature>
<name>A0AAV4GFF3_9GAST</name>
<evidence type="ECO:0000256" key="2">
    <source>
        <dbReference type="ARBA" id="ARBA00022692"/>
    </source>
</evidence>
<evidence type="ECO:0000256" key="5">
    <source>
        <dbReference type="SAM" id="Phobius"/>
    </source>
</evidence>
<feature type="transmembrane region" description="Helical" evidence="5">
    <location>
        <begin position="181"/>
        <end position="205"/>
    </location>
</feature>
<proteinExistence type="predicted"/>
<dbReference type="EMBL" id="BMAT01012040">
    <property type="protein sequence ID" value="GFR84009.1"/>
    <property type="molecule type" value="Genomic_DNA"/>
</dbReference>
<dbReference type="InterPro" id="IPR017452">
    <property type="entry name" value="GPCR_Rhodpsn_7TM"/>
</dbReference>
<protein>
    <recommendedName>
        <fullName evidence="6">G-protein coupled receptors family 1 profile domain-containing protein</fullName>
    </recommendedName>
</protein>
<keyword evidence="8" id="KW-1185">Reference proteome</keyword>
<sequence length="341" mass="39132">MSFIYSVYSYRPRHYAMESLLGSPASDIFSTISFATGATGAATNVMLIYTLLAHYTYWRLTTRLWVNIALNLLFSSLALMFRSVGDHWEKFSNTELSCRLRIFAPLSLDLCTMGCLVMMFIDRLTVVHFPNLYIYNEKNNNTKLLYGWFYGLWFFVFKMFILEQENIPNRCTTPVSVAFPLELVSLLSYVVSIAVLMVSFQGYVFTPTVNNNNQMTWVKQETEETVRVLLLGVYILALWAPKHIMCLIYITYGWPELEYQILMAILHIPARLSLVVPLFVLMRKEEFRKCVVNTFTSKEDRPKLTSLITVKDPALVQVQQAEHCQDGGRFAAAGATTNTNL</sequence>
<evidence type="ECO:0000313" key="7">
    <source>
        <dbReference type="EMBL" id="GFR84009.1"/>
    </source>
</evidence>
<evidence type="ECO:0000259" key="6">
    <source>
        <dbReference type="PROSITE" id="PS50262"/>
    </source>
</evidence>
<evidence type="ECO:0000313" key="8">
    <source>
        <dbReference type="Proteomes" id="UP000762676"/>
    </source>
</evidence>
<feature type="domain" description="G-protein coupled receptors family 1 profile" evidence="6">
    <location>
        <begin position="43"/>
        <end position="281"/>
    </location>
</feature>
<organism evidence="7 8">
    <name type="scientific">Elysia marginata</name>
    <dbReference type="NCBI Taxonomy" id="1093978"/>
    <lineage>
        <taxon>Eukaryota</taxon>
        <taxon>Metazoa</taxon>
        <taxon>Spiralia</taxon>
        <taxon>Lophotrochozoa</taxon>
        <taxon>Mollusca</taxon>
        <taxon>Gastropoda</taxon>
        <taxon>Heterobranchia</taxon>
        <taxon>Euthyneura</taxon>
        <taxon>Panpulmonata</taxon>
        <taxon>Sacoglossa</taxon>
        <taxon>Placobranchoidea</taxon>
        <taxon>Plakobranchidae</taxon>
        <taxon>Elysia</taxon>
    </lineage>
</organism>
<feature type="transmembrane region" description="Helical" evidence="5">
    <location>
        <begin position="142"/>
        <end position="161"/>
    </location>
</feature>
<feature type="transmembrane region" description="Helical" evidence="5">
    <location>
        <begin position="262"/>
        <end position="281"/>
    </location>
</feature>
<dbReference type="Proteomes" id="UP000762676">
    <property type="component" value="Unassembled WGS sequence"/>
</dbReference>
<dbReference type="Gene3D" id="1.20.1070.10">
    <property type="entry name" value="Rhodopsin 7-helix transmembrane proteins"/>
    <property type="match status" value="1"/>
</dbReference>
<keyword evidence="4 5" id="KW-0472">Membrane</keyword>
<accession>A0AAV4GFF3</accession>
<keyword evidence="2 5" id="KW-0812">Transmembrane</keyword>
<dbReference type="AlphaFoldDB" id="A0AAV4GFF3"/>
<evidence type="ECO:0000256" key="4">
    <source>
        <dbReference type="ARBA" id="ARBA00023136"/>
    </source>
</evidence>
<keyword evidence="3 5" id="KW-1133">Transmembrane helix</keyword>
<feature type="transmembrane region" description="Helical" evidence="5">
    <location>
        <begin position="64"/>
        <end position="82"/>
    </location>
</feature>
<feature type="transmembrane region" description="Helical" evidence="5">
    <location>
        <begin position="102"/>
        <end position="121"/>
    </location>
</feature>
<evidence type="ECO:0000256" key="3">
    <source>
        <dbReference type="ARBA" id="ARBA00022989"/>
    </source>
</evidence>